<dbReference type="InterPro" id="IPR027417">
    <property type="entry name" value="P-loop_NTPase"/>
</dbReference>
<dbReference type="InterPro" id="IPR012340">
    <property type="entry name" value="NA-bd_OB-fold"/>
</dbReference>
<evidence type="ECO:0000313" key="6">
    <source>
        <dbReference type="EMBL" id="ALS56013.1"/>
    </source>
</evidence>
<comment type="similarity">
    <text evidence="3">Belongs to the TRAFAC class YlqF/YawG GTPase family. RsgA subfamily.</text>
</comment>
<dbReference type="PANTHER" id="PTHR32120">
    <property type="entry name" value="SMALL RIBOSOMAL SUBUNIT BIOGENESIS GTPASE RSGA"/>
    <property type="match status" value="1"/>
</dbReference>
<name>A0A0U2X751_9BACT</name>
<sequence>MSKRKLTRQQAWRIEKIQKERLDRAKRHKVEVEELIDSGGLGQEQAGRIVARFGKQVEVVAVNRLGQPVTDPIRCHLRSNLSSLVTGDQVVFQTTDDAGIVTAHKPRRNVLERPDSRGVIKAMAANIDQLVIVTALEPEPQLEMLDRYLVATEVTNIPPIIVINKVDLLHPSETNRNFLMAIKNLYGAIGYTVVEATTKQTGGLDELSQYLIDKSSVFIGQSGVGKSSLVQMLLPAEKIRVGYLHQQTRLGRHTTSTARLYSYKGAGSIIDSPGIRDFGLEQISRADVEYGFIDIREFATHCRFRNCRHKQEPDCAVTDAIQKGKLSKRRLESFHRILDTLTGGNA</sequence>
<accession>A0A0U2X751</accession>
<keyword evidence="1 3" id="KW-0547">Nucleotide-binding</keyword>
<dbReference type="EC" id="3.6.1.-" evidence="3"/>
<dbReference type="GO" id="GO:0046872">
    <property type="term" value="F:metal ion binding"/>
    <property type="evidence" value="ECO:0007669"/>
    <property type="project" value="UniProtKB-KW"/>
</dbReference>
<dbReference type="InterPro" id="IPR030378">
    <property type="entry name" value="G_CP_dom"/>
</dbReference>
<gene>
    <name evidence="3" type="primary">rsgA</name>
</gene>
<keyword evidence="3" id="KW-0862">Zinc</keyword>
<dbReference type="NCBIfam" id="TIGR00157">
    <property type="entry name" value="ribosome small subunit-dependent GTPase A"/>
    <property type="match status" value="1"/>
</dbReference>
<keyword evidence="3" id="KW-0699">rRNA-binding</keyword>
<dbReference type="GO" id="GO:0003924">
    <property type="term" value="F:GTPase activity"/>
    <property type="evidence" value="ECO:0007669"/>
    <property type="project" value="UniProtKB-UniRule"/>
</dbReference>
<keyword evidence="2 3" id="KW-0342">GTP-binding</keyword>
<dbReference type="PANTHER" id="PTHR32120:SF11">
    <property type="entry name" value="SMALL RIBOSOMAL SUBUNIT BIOGENESIS GTPASE RSGA 1, MITOCHONDRIAL-RELATED"/>
    <property type="match status" value="1"/>
</dbReference>
<dbReference type="Gene3D" id="2.40.50.140">
    <property type="entry name" value="Nucleic acid-binding proteins"/>
    <property type="match status" value="1"/>
</dbReference>
<feature type="binding site" evidence="3">
    <location>
        <begin position="164"/>
        <end position="167"/>
    </location>
    <ligand>
        <name>GTP</name>
        <dbReference type="ChEBI" id="CHEBI:37565"/>
    </ligand>
</feature>
<dbReference type="NCBIfam" id="NF008931">
    <property type="entry name" value="PRK12288.1"/>
    <property type="match status" value="1"/>
</dbReference>
<feature type="binding site" evidence="3">
    <location>
        <position position="307"/>
    </location>
    <ligand>
        <name>Zn(2+)</name>
        <dbReference type="ChEBI" id="CHEBI:29105"/>
    </ligand>
</feature>
<proteinExistence type="inferred from homology"/>
<dbReference type="PROSITE" id="PS51721">
    <property type="entry name" value="G_CP"/>
    <property type="match status" value="1"/>
</dbReference>
<dbReference type="GO" id="GO:0042274">
    <property type="term" value="P:ribosomal small subunit biogenesis"/>
    <property type="evidence" value="ECO:0007669"/>
    <property type="project" value="UniProtKB-UniRule"/>
</dbReference>
<keyword evidence="3" id="KW-0694">RNA-binding</keyword>
<evidence type="ECO:0000259" key="4">
    <source>
        <dbReference type="PROSITE" id="PS50936"/>
    </source>
</evidence>
<feature type="domain" description="EngC GTPase" evidence="4">
    <location>
        <begin position="125"/>
        <end position="276"/>
    </location>
</feature>
<dbReference type="EMBL" id="KT201085">
    <property type="protein sequence ID" value="ALS56013.1"/>
    <property type="molecule type" value="Genomic_DNA"/>
</dbReference>
<keyword evidence="3" id="KW-0479">Metal-binding</keyword>
<comment type="function">
    <text evidence="3">One of several proteins that assist in the late maturation steps of the functional core of the 30S ribosomal subunit. Helps release RbfA from mature subunits. May play a role in the assembly of ribosomal proteins into the subunit. Circularly permuted GTPase that catalyzes slow GTP hydrolysis, GTPase activity is stimulated by the 30S ribosomal subunit.</text>
</comment>
<feature type="binding site" evidence="3">
    <location>
        <position position="315"/>
    </location>
    <ligand>
        <name>Zn(2+)</name>
        <dbReference type="ChEBI" id="CHEBI:29105"/>
    </ligand>
</feature>
<keyword evidence="3" id="KW-0690">Ribosome biogenesis</keyword>
<protein>
    <recommendedName>
        <fullName evidence="3">Small ribosomal subunit biogenesis GTPase RsgA</fullName>
        <ecNumber evidence="3">3.6.1.-</ecNumber>
    </recommendedName>
</protein>
<dbReference type="PROSITE" id="PS50936">
    <property type="entry name" value="ENGC_GTPASE"/>
    <property type="match status" value="1"/>
</dbReference>
<keyword evidence="3" id="KW-0963">Cytoplasm</keyword>
<evidence type="ECO:0000256" key="1">
    <source>
        <dbReference type="ARBA" id="ARBA00022741"/>
    </source>
</evidence>
<dbReference type="Pfam" id="PF03193">
    <property type="entry name" value="RsgA_GTPase"/>
    <property type="match status" value="1"/>
</dbReference>
<evidence type="ECO:0000259" key="5">
    <source>
        <dbReference type="PROSITE" id="PS51721"/>
    </source>
</evidence>
<dbReference type="Gene3D" id="3.40.50.300">
    <property type="entry name" value="P-loop containing nucleotide triphosphate hydrolases"/>
    <property type="match status" value="1"/>
</dbReference>
<dbReference type="Gene3D" id="1.10.40.50">
    <property type="entry name" value="Probable gtpase engc, domain 3"/>
    <property type="match status" value="1"/>
</dbReference>
<dbReference type="CDD" id="cd01854">
    <property type="entry name" value="YjeQ_EngC"/>
    <property type="match status" value="1"/>
</dbReference>
<feature type="binding site" evidence="3">
    <location>
        <position position="309"/>
    </location>
    <ligand>
        <name>Zn(2+)</name>
        <dbReference type="ChEBI" id="CHEBI:29105"/>
    </ligand>
</feature>
<dbReference type="GO" id="GO:0005737">
    <property type="term" value="C:cytoplasm"/>
    <property type="evidence" value="ECO:0007669"/>
    <property type="project" value="UniProtKB-SubCell"/>
</dbReference>
<comment type="cofactor">
    <cofactor evidence="3">
        <name>Zn(2+)</name>
        <dbReference type="ChEBI" id="CHEBI:29105"/>
    </cofactor>
    <text evidence="3">Binds 1 zinc ion per subunit.</text>
</comment>
<dbReference type="AlphaFoldDB" id="A0A0U2X751"/>
<feature type="domain" description="CP-type G" evidence="5">
    <location>
        <begin position="116"/>
        <end position="278"/>
    </location>
</feature>
<dbReference type="InterPro" id="IPR004881">
    <property type="entry name" value="Ribosome_biogen_GTPase_RsgA"/>
</dbReference>
<dbReference type="HAMAP" id="MF_01820">
    <property type="entry name" value="GTPase_RsgA"/>
    <property type="match status" value="1"/>
</dbReference>
<keyword evidence="3" id="KW-0378">Hydrolase</keyword>
<dbReference type="GO" id="GO:0005525">
    <property type="term" value="F:GTP binding"/>
    <property type="evidence" value="ECO:0007669"/>
    <property type="project" value="UniProtKB-UniRule"/>
</dbReference>
<comment type="subunit">
    <text evidence="3">Monomer. Associates with 30S ribosomal subunit, binds 16S rRNA.</text>
</comment>
<comment type="subcellular location">
    <subcellularLocation>
        <location evidence="3">Cytoplasm</location>
    </subcellularLocation>
</comment>
<organism evidence="6">
    <name type="scientific">uncultured bacterium EIL107F05</name>
    <dbReference type="NCBI Taxonomy" id="1768198"/>
    <lineage>
        <taxon>Bacteria</taxon>
        <taxon>environmental samples</taxon>
    </lineage>
</organism>
<dbReference type="SUPFAM" id="SSF52540">
    <property type="entry name" value="P-loop containing nucleoside triphosphate hydrolases"/>
    <property type="match status" value="1"/>
</dbReference>
<feature type="binding site" evidence="3">
    <location>
        <begin position="220"/>
        <end position="228"/>
    </location>
    <ligand>
        <name>GTP</name>
        <dbReference type="ChEBI" id="CHEBI:37565"/>
    </ligand>
</feature>
<evidence type="ECO:0000256" key="2">
    <source>
        <dbReference type="ARBA" id="ARBA00023134"/>
    </source>
</evidence>
<reference evidence="6" key="1">
    <citation type="journal article" date="2016" name="ISME J.">
        <title>Functional metagenomic screen reveals new and diverse microbial rhodopsins.</title>
        <authorList>
            <person name="Pushkarev A."/>
            <person name="Beja O."/>
        </authorList>
    </citation>
    <scope>NUCLEOTIDE SEQUENCE</scope>
</reference>
<evidence type="ECO:0000256" key="3">
    <source>
        <dbReference type="HAMAP-Rule" id="MF_01820"/>
    </source>
</evidence>
<dbReference type="InterPro" id="IPR010914">
    <property type="entry name" value="RsgA_GTPase_dom"/>
</dbReference>
<dbReference type="GO" id="GO:0019843">
    <property type="term" value="F:rRNA binding"/>
    <property type="evidence" value="ECO:0007669"/>
    <property type="project" value="UniProtKB-KW"/>
</dbReference>
<feature type="binding site" evidence="3">
    <location>
        <position position="302"/>
    </location>
    <ligand>
        <name>Zn(2+)</name>
        <dbReference type="ChEBI" id="CHEBI:29105"/>
    </ligand>
</feature>